<dbReference type="EMBL" id="JAHLJV010000017">
    <property type="protein sequence ID" value="KAK1595051.1"/>
    <property type="molecule type" value="Genomic_DNA"/>
</dbReference>
<dbReference type="GeneID" id="85447740"/>
<dbReference type="AlphaFoldDB" id="A0AAD8Q346"/>
<keyword evidence="2" id="KW-1185">Reference proteome</keyword>
<dbReference type="RefSeq" id="XP_060416140.1">
    <property type="nucleotide sequence ID" value="XM_060563500.1"/>
</dbReference>
<gene>
    <name evidence="1" type="ORF">LY79DRAFT_668265</name>
</gene>
<name>A0AAD8Q346_9PEZI</name>
<evidence type="ECO:0000313" key="1">
    <source>
        <dbReference type="EMBL" id="KAK1595051.1"/>
    </source>
</evidence>
<organism evidence="1 2">
    <name type="scientific">Colletotrichum navitas</name>
    <dbReference type="NCBI Taxonomy" id="681940"/>
    <lineage>
        <taxon>Eukaryota</taxon>
        <taxon>Fungi</taxon>
        <taxon>Dikarya</taxon>
        <taxon>Ascomycota</taxon>
        <taxon>Pezizomycotina</taxon>
        <taxon>Sordariomycetes</taxon>
        <taxon>Hypocreomycetidae</taxon>
        <taxon>Glomerellales</taxon>
        <taxon>Glomerellaceae</taxon>
        <taxon>Colletotrichum</taxon>
        <taxon>Colletotrichum graminicola species complex</taxon>
    </lineage>
</organism>
<accession>A0AAD8Q346</accession>
<reference evidence="1" key="1">
    <citation type="submission" date="2021-06" db="EMBL/GenBank/DDBJ databases">
        <title>Comparative genomics, transcriptomics and evolutionary studies reveal genomic signatures of adaptation to plant cell wall in hemibiotrophic fungi.</title>
        <authorList>
            <consortium name="DOE Joint Genome Institute"/>
            <person name="Baroncelli R."/>
            <person name="Diaz J.F."/>
            <person name="Benocci T."/>
            <person name="Peng M."/>
            <person name="Battaglia E."/>
            <person name="Haridas S."/>
            <person name="Andreopoulos W."/>
            <person name="Labutti K."/>
            <person name="Pangilinan J."/>
            <person name="Floch G.L."/>
            <person name="Makela M.R."/>
            <person name="Henrissat B."/>
            <person name="Grigoriev I.V."/>
            <person name="Crouch J.A."/>
            <person name="De Vries R.P."/>
            <person name="Sukno S.A."/>
            <person name="Thon M.R."/>
        </authorList>
    </citation>
    <scope>NUCLEOTIDE SEQUENCE</scope>
    <source>
        <strain evidence="1">CBS 125086</strain>
    </source>
</reference>
<comment type="caution">
    <text evidence="1">The sequence shown here is derived from an EMBL/GenBank/DDBJ whole genome shotgun (WGS) entry which is preliminary data.</text>
</comment>
<evidence type="ECO:0000313" key="2">
    <source>
        <dbReference type="Proteomes" id="UP001230504"/>
    </source>
</evidence>
<dbReference type="Proteomes" id="UP001230504">
    <property type="component" value="Unassembled WGS sequence"/>
</dbReference>
<sequence length="173" mass="18811">MPNIFSEAVPFSVSYARTEPQSHLDGQYIAIIDKYEKPWSIKSATGPASKFQELPEIGWLKLCEIFNGSLSKGIVKVRILLSPHVKLLWTGIRVHDLSIPITVKKTHIPYKLANSGGVFSNCDGKRSVIHQTGGESLSVCASTNSSGEDCASPDVCGYDSGDLETVKKALFIV</sequence>
<protein>
    <submittedName>
        <fullName evidence="1">Uncharacterized protein</fullName>
    </submittedName>
</protein>
<proteinExistence type="predicted"/>